<accession>A0ABS5RCF0</accession>
<organism evidence="1 2">
    <name type="scientific">Ancylobacter radicis</name>
    <dbReference type="NCBI Taxonomy" id="2836179"/>
    <lineage>
        <taxon>Bacteria</taxon>
        <taxon>Pseudomonadati</taxon>
        <taxon>Pseudomonadota</taxon>
        <taxon>Alphaproteobacteria</taxon>
        <taxon>Hyphomicrobiales</taxon>
        <taxon>Xanthobacteraceae</taxon>
        <taxon>Ancylobacter</taxon>
    </lineage>
</organism>
<keyword evidence="2" id="KW-1185">Reference proteome</keyword>
<dbReference type="Proteomes" id="UP001166585">
    <property type="component" value="Unassembled WGS sequence"/>
</dbReference>
<comment type="caution">
    <text evidence="1">The sequence shown here is derived from an EMBL/GenBank/DDBJ whole genome shotgun (WGS) entry which is preliminary data.</text>
</comment>
<protein>
    <recommendedName>
        <fullName evidence="3">DUF2946 domain-containing protein</fullName>
    </recommendedName>
</protein>
<dbReference type="EMBL" id="JAHCQH010000020">
    <property type="protein sequence ID" value="MBS9478514.1"/>
    <property type="molecule type" value="Genomic_DNA"/>
</dbReference>
<evidence type="ECO:0000313" key="1">
    <source>
        <dbReference type="EMBL" id="MBS9478514.1"/>
    </source>
</evidence>
<sequence>MTPDRSTWRRMATALAVAYLLVLQAFIGGIASGAHAAGGLAGGELGQIICRGIQAAPETPASPADPAHHTPDCCTTGCQMAVGAAAPPPVPVVATTPARLAVATVLPPDQTLTFSGLKRSPRLARAPPLV</sequence>
<name>A0ABS5RCF0_9HYPH</name>
<evidence type="ECO:0000313" key="2">
    <source>
        <dbReference type="Proteomes" id="UP001166585"/>
    </source>
</evidence>
<gene>
    <name evidence="1" type="ORF">KIP89_15475</name>
</gene>
<proteinExistence type="predicted"/>
<reference evidence="1" key="1">
    <citation type="submission" date="2021-05" db="EMBL/GenBank/DDBJ databases">
        <authorList>
            <person name="Sun Q."/>
            <person name="Inoue M."/>
        </authorList>
    </citation>
    <scope>NUCLEOTIDE SEQUENCE</scope>
    <source>
        <strain evidence="1">VKM B-3255</strain>
    </source>
</reference>
<evidence type="ECO:0008006" key="3">
    <source>
        <dbReference type="Google" id="ProtNLM"/>
    </source>
</evidence>